<dbReference type="InterPro" id="IPR042104">
    <property type="entry name" value="PKS_dehydratase_sf"/>
</dbReference>
<dbReference type="SUPFAM" id="SSF53901">
    <property type="entry name" value="Thiolase-like"/>
    <property type="match status" value="1"/>
</dbReference>
<dbReference type="SMART" id="SM00825">
    <property type="entry name" value="PKS_KS"/>
    <property type="match status" value="1"/>
</dbReference>
<dbReference type="Pfam" id="PF02801">
    <property type="entry name" value="Ketoacyl-synt_C"/>
    <property type="match status" value="1"/>
</dbReference>
<dbReference type="SUPFAM" id="SSF52151">
    <property type="entry name" value="FabD/lysophospholipase-like"/>
    <property type="match status" value="1"/>
</dbReference>
<feature type="domain" description="PKS/mFAS DH" evidence="7">
    <location>
        <begin position="894"/>
        <end position="1021"/>
    </location>
</feature>
<evidence type="ECO:0000256" key="2">
    <source>
        <dbReference type="ARBA" id="ARBA00022553"/>
    </source>
</evidence>
<dbReference type="Pfam" id="PF00698">
    <property type="entry name" value="Acyl_transf_1"/>
    <property type="match status" value="1"/>
</dbReference>
<dbReference type="Gene3D" id="3.10.129.110">
    <property type="entry name" value="Polyketide synthase dehydratase"/>
    <property type="match status" value="1"/>
</dbReference>
<dbReference type="PROSITE" id="PS52019">
    <property type="entry name" value="PKS_MFAS_DH"/>
    <property type="match status" value="1"/>
</dbReference>
<comment type="caution">
    <text evidence="4">Lacks conserved residue(s) required for the propagation of feature annotation.</text>
</comment>
<dbReference type="InterPro" id="IPR016036">
    <property type="entry name" value="Malonyl_transacylase_ACP-bd"/>
</dbReference>
<feature type="region of interest" description="N-terminal hotdog fold" evidence="4">
    <location>
        <begin position="894"/>
        <end position="1018"/>
    </location>
</feature>
<dbReference type="InterPro" id="IPR032821">
    <property type="entry name" value="PKS_assoc"/>
</dbReference>
<dbReference type="InterPro" id="IPR016039">
    <property type="entry name" value="Thiolase-like"/>
</dbReference>
<dbReference type="SMART" id="SM00826">
    <property type="entry name" value="PKS_DH"/>
    <property type="match status" value="1"/>
</dbReference>
<dbReference type="PROSITE" id="PS00606">
    <property type="entry name" value="KS3_1"/>
    <property type="match status" value="1"/>
</dbReference>
<feature type="chain" id="PRO_5045730995" evidence="5">
    <location>
        <begin position="23"/>
        <end position="1021"/>
    </location>
</feature>
<comment type="caution">
    <text evidence="8">The sequence shown here is derived from an EMBL/GenBank/DDBJ whole genome shotgun (WGS) entry which is preliminary data.</text>
</comment>
<dbReference type="Gene3D" id="3.40.366.10">
    <property type="entry name" value="Malonyl-Coenzyme A Acyl Carrier Protein, domain 2"/>
    <property type="match status" value="1"/>
</dbReference>
<feature type="signal peptide" evidence="5">
    <location>
        <begin position="1"/>
        <end position="22"/>
    </location>
</feature>
<dbReference type="SMART" id="SM00827">
    <property type="entry name" value="PKS_AT"/>
    <property type="match status" value="1"/>
</dbReference>
<keyword evidence="5" id="KW-0732">Signal</keyword>
<dbReference type="InterPro" id="IPR018201">
    <property type="entry name" value="Ketoacyl_synth_AS"/>
</dbReference>
<dbReference type="InterPro" id="IPR014043">
    <property type="entry name" value="Acyl_transferase_dom"/>
</dbReference>
<dbReference type="CDD" id="cd00833">
    <property type="entry name" value="PKS"/>
    <property type="match status" value="1"/>
</dbReference>
<dbReference type="EMBL" id="JBHSBU010000001">
    <property type="protein sequence ID" value="MFC4161434.1"/>
    <property type="molecule type" value="Genomic_DNA"/>
</dbReference>
<dbReference type="InterPro" id="IPR001227">
    <property type="entry name" value="Ac_transferase_dom_sf"/>
</dbReference>
<gene>
    <name evidence="8" type="ORF">ACFOW7_19025</name>
</gene>
<keyword evidence="3" id="KW-0808">Transferase</keyword>
<dbReference type="InterPro" id="IPR020807">
    <property type="entry name" value="PKS_DH"/>
</dbReference>
<dbReference type="InterPro" id="IPR016035">
    <property type="entry name" value="Acyl_Trfase/lysoPLipase"/>
</dbReference>
<dbReference type="Proteomes" id="UP001595791">
    <property type="component" value="Unassembled WGS sequence"/>
</dbReference>
<keyword evidence="2" id="KW-0597">Phosphoprotein</keyword>
<dbReference type="Pfam" id="PF21089">
    <property type="entry name" value="PKS_DH_N"/>
    <property type="match status" value="1"/>
</dbReference>
<evidence type="ECO:0000256" key="5">
    <source>
        <dbReference type="SAM" id="SignalP"/>
    </source>
</evidence>
<dbReference type="InterPro" id="IPR049900">
    <property type="entry name" value="PKS_mFAS_DH"/>
</dbReference>
<evidence type="ECO:0000256" key="4">
    <source>
        <dbReference type="PROSITE-ProRule" id="PRU01363"/>
    </source>
</evidence>
<dbReference type="PROSITE" id="PS52004">
    <property type="entry name" value="KS3_2"/>
    <property type="match status" value="1"/>
</dbReference>
<dbReference type="PANTHER" id="PTHR43775">
    <property type="entry name" value="FATTY ACID SYNTHASE"/>
    <property type="match status" value="1"/>
</dbReference>
<feature type="domain" description="Ketosynthase family 3 (KS3)" evidence="6">
    <location>
        <begin position="6"/>
        <end position="430"/>
    </location>
</feature>
<name>A0ABV8MTQ3_9NEIS</name>
<dbReference type="RefSeq" id="WP_378167371.1">
    <property type="nucleotide sequence ID" value="NZ_JBHSBU010000001.1"/>
</dbReference>
<protein>
    <submittedName>
        <fullName evidence="8">Type I polyketide synthase</fullName>
    </submittedName>
</protein>
<dbReference type="Gene3D" id="3.40.47.10">
    <property type="match status" value="1"/>
</dbReference>
<dbReference type="Pfam" id="PF16197">
    <property type="entry name" value="KAsynt_C_assoc"/>
    <property type="match status" value="1"/>
</dbReference>
<dbReference type="Pfam" id="PF00109">
    <property type="entry name" value="ketoacyl-synt"/>
    <property type="match status" value="1"/>
</dbReference>
<evidence type="ECO:0000313" key="9">
    <source>
        <dbReference type="Proteomes" id="UP001595791"/>
    </source>
</evidence>
<dbReference type="Gene3D" id="3.30.70.3290">
    <property type="match status" value="1"/>
</dbReference>
<dbReference type="InterPro" id="IPR020841">
    <property type="entry name" value="PKS_Beta-ketoAc_synthase_dom"/>
</dbReference>
<evidence type="ECO:0000313" key="8">
    <source>
        <dbReference type="EMBL" id="MFC4161434.1"/>
    </source>
</evidence>
<reference evidence="9" key="1">
    <citation type="journal article" date="2019" name="Int. J. Syst. Evol. Microbiol.">
        <title>The Global Catalogue of Microorganisms (GCM) 10K type strain sequencing project: providing services to taxonomists for standard genome sequencing and annotation.</title>
        <authorList>
            <consortium name="The Broad Institute Genomics Platform"/>
            <consortium name="The Broad Institute Genome Sequencing Center for Infectious Disease"/>
            <person name="Wu L."/>
            <person name="Ma J."/>
        </authorList>
    </citation>
    <scope>NUCLEOTIDE SEQUENCE [LARGE SCALE GENOMIC DNA]</scope>
    <source>
        <strain evidence="9">LMG 29894</strain>
    </source>
</reference>
<evidence type="ECO:0000256" key="1">
    <source>
        <dbReference type="ARBA" id="ARBA00022450"/>
    </source>
</evidence>
<evidence type="ECO:0000259" key="7">
    <source>
        <dbReference type="PROSITE" id="PS52019"/>
    </source>
</evidence>
<dbReference type="InterPro" id="IPR014030">
    <property type="entry name" value="Ketoacyl_synth_N"/>
</dbReference>
<dbReference type="InterPro" id="IPR014031">
    <property type="entry name" value="Ketoacyl_synth_C"/>
</dbReference>
<keyword evidence="9" id="KW-1185">Reference proteome</keyword>
<dbReference type="InterPro" id="IPR049552">
    <property type="entry name" value="PKS_DH_N"/>
</dbReference>
<proteinExistence type="predicted"/>
<dbReference type="SUPFAM" id="SSF55048">
    <property type="entry name" value="Probable ACP-binding domain of malonyl-CoA ACP transacylase"/>
    <property type="match status" value="1"/>
</dbReference>
<sequence>MSSPPACAIALIGLACRFPAAASAGQFWQNLLDGHDAISEVPPGRWSLADFYAAEPDQPGRMRTRYGGFVSEIERFDAGFFGIAPREAEQMSPQQRLTLEVAWEALEDACVAPVGLAGTAVGVFLGVASFDYYERLLLQTPERIDGYALTGNAYSIAANRLSYLLDLRGPSMAIDTACSSSLVAVHLACQSLLNGETELALAGGTHAMLSPWVTIAASRGEFMAPDGRCKTFDARADGYVRGEGCGVVVLKRYADALRDGDPIRAVLLGGAVNQDGRSNGLTAPNPAAQVAVLRQAYEQAGIDPATVGYIEAHGTGTRLGDPMELNSLGTVLGTGRAAETPCLVGSVKTNIGHLEAAAGVAGLIKATLTIQAGEIPPSLHFGTPNPLIDFARLPLRVAATRQHWPTDGPRLAGVSAFGFGGTNAHIVLGQAPEPEAAPAPRPQQLFCLSARSETALRQLAVRYLDALEDMDAAAFAATCQSLGRGRNHFEHRLALVAPDAASCRDCLRRHLDGEEQTGLSQGRARQRRAPRLAFLFTGQGAQQLGMARELYRDQPVFRATLDRCDALLRPLLGNALLDLIYGEQATASRLAATEHAQPALFSLQVALLELLKSWGVRPTVVLGHSVGEFAAAYAAGVLSLEDGLALTTARGRLMQALPEAGGMLAVTAAAERLDGYLADFDPAEIRLAAFNSETNTVVAGRSAALSRLAEQLSRDGIVHRPLDVSHAFHSPLMAPMLEPFRAELDRLHFAAPGISFISTVDAAPLDGQLDWPDYWCRQVSQPVRFAAALRRLEPERYDALIEIGPRAVLSGLARQIVPDGPPVLPLLRGDGKDWRASLSALGRLYVLGLTPDWTGLDAGVAMRRRAGLPHYPFERQHFWALPAPLSRRAAEPLHPLLAGAERESDGPDCHRFRLELSNTRTPYLADHRVFGADVLPATAYIEIAQAGVAALQPLRRWQLEQLEFRRPFFLSAAPRRLELTLRADAGAWRFAFADPADSGRSERRTYASGLVRPDLTEEMPS</sequence>
<evidence type="ECO:0000256" key="3">
    <source>
        <dbReference type="ARBA" id="ARBA00022679"/>
    </source>
</evidence>
<dbReference type="PANTHER" id="PTHR43775:SF37">
    <property type="entry name" value="SI:DKEY-61P9.11"/>
    <property type="match status" value="1"/>
</dbReference>
<evidence type="ECO:0000259" key="6">
    <source>
        <dbReference type="PROSITE" id="PS52004"/>
    </source>
</evidence>
<dbReference type="InterPro" id="IPR050091">
    <property type="entry name" value="PKS_NRPS_Biosynth_Enz"/>
</dbReference>
<organism evidence="8 9">
    <name type="scientific">Chitinimonas lacunae</name>
    <dbReference type="NCBI Taxonomy" id="1963018"/>
    <lineage>
        <taxon>Bacteria</taxon>
        <taxon>Pseudomonadati</taxon>
        <taxon>Pseudomonadota</taxon>
        <taxon>Betaproteobacteria</taxon>
        <taxon>Neisseriales</taxon>
        <taxon>Chitinibacteraceae</taxon>
        <taxon>Chitinimonas</taxon>
    </lineage>
</organism>
<accession>A0ABV8MTQ3</accession>
<keyword evidence="1" id="KW-0596">Phosphopantetheine</keyword>